<dbReference type="EMBL" id="BLAL01000225">
    <property type="protein sequence ID" value="GES93287.1"/>
    <property type="molecule type" value="Genomic_DNA"/>
</dbReference>
<organism evidence="1 2">
    <name type="scientific">Rhizophagus clarus</name>
    <dbReference type="NCBI Taxonomy" id="94130"/>
    <lineage>
        <taxon>Eukaryota</taxon>
        <taxon>Fungi</taxon>
        <taxon>Fungi incertae sedis</taxon>
        <taxon>Mucoromycota</taxon>
        <taxon>Glomeromycotina</taxon>
        <taxon>Glomeromycetes</taxon>
        <taxon>Glomerales</taxon>
        <taxon>Glomeraceae</taxon>
        <taxon>Rhizophagus</taxon>
    </lineage>
</organism>
<sequence length="99" mass="11781">MNLLTKDLAYIEIGIDNTILENFIYEELKKKLEEQTIHIRKSSFILKSTYIIKKVIRKVVSNKASAKQTWYYSAYEKEENPENSEEYIVEKKENTDDKL</sequence>
<dbReference type="AlphaFoldDB" id="A0A8H3LUU3"/>
<comment type="caution">
    <text evidence="1">The sequence shown here is derived from an EMBL/GenBank/DDBJ whole genome shotgun (WGS) entry which is preliminary data.</text>
</comment>
<gene>
    <name evidence="1" type="ORF">RCL2_002003600</name>
</gene>
<protein>
    <submittedName>
        <fullName evidence="1">Uncharacterized protein</fullName>
    </submittedName>
</protein>
<name>A0A8H3LUU3_9GLOM</name>
<dbReference type="Proteomes" id="UP000615446">
    <property type="component" value="Unassembled WGS sequence"/>
</dbReference>
<proteinExistence type="predicted"/>
<reference evidence="1" key="1">
    <citation type="submission" date="2019-10" db="EMBL/GenBank/DDBJ databases">
        <title>Conservation and host-specific expression of non-tandemly repeated heterogenous ribosome RNA gene in arbuscular mycorrhizal fungi.</title>
        <authorList>
            <person name="Maeda T."/>
            <person name="Kobayashi Y."/>
            <person name="Nakagawa T."/>
            <person name="Ezawa T."/>
            <person name="Yamaguchi K."/>
            <person name="Bino T."/>
            <person name="Nishimoto Y."/>
            <person name="Shigenobu S."/>
            <person name="Kawaguchi M."/>
        </authorList>
    </citation>
    <scope>NUCLEOTIDE SEQUENCE</scope>
    <source>
        <strain evidence="1">HR1</strain>
    </source>
</reference>
<evidence type="ECO:0000313" key="1">
    <source>
        <dbReference type="EMBL" id="GES93287.1"/>
    </source>
</evidence>
<evidence type="ECO:0000313" key="2">
    <source>
        <dbReference type="Proteomes" id="UP000615446"/>
    </source>
</evidence>
<accession>A0A8H3LUU3</accession>